<organism evidence="3 4">
    <name type="scientific">Roseburia intestinalis</name>
    <dbReference type="NCBI Taxonomy" id="166486"/>
    <lineage>
        <taxon>Bacteria</taxon>
        <taxon>Bacillati</taxon>
        <taxon>Bacillota</taxon>
        <taxon>Clostridia</taxon>
        <taxon>Lachnospirales</taxon>
        <taxon>Lachnospiraceae</taxon>
        <taxon>Roseburia</taxon>
    </lineage>
</organism>
<feature type="coiled-coil region" evidence="1">
    <location>
        <begin position="62"/>
        <end position="102"/>
    </location>
</feature>
<dbReference type="SMART" id="SM00382">
    <property type="entry name" value="AAA"/>
    <property type="match status" value="1"/>
</dbReference>
<dbReference type="SUPFAM" id="SSF52540">
    <property type="entry name" value="P-loop containing nucleoside triphosphate hydrolases"/>
    <property type="match status" value="1"/>
</dbReference>
<dbReference type="OrthoDB" id="9784297at2"/>
<protein>
    <submittedName>
        <fullName evidence="3">Recombination protein F</fullName>
    </submittedName>
</protein>
<dbReference type="PANTHER" id="PTHR43581:SF4">
    <property type="entry name" value="ATP_GTP PHOSPHATASE"/>
    <property type="match status" value="1"/>
</dbReference>
<evidence type="ECO:0000313" key="4">
    <source>
        <dbReference type="Proteomes" id="UP000095350"/>
    </source>
</evidence>
<dbReference type="Pfam" id="PF13304">
    <property type="entry name" value="AAA_21"/>
    <property type="match status" value="1"/>
</dbReference>
<evidence type="ECO:0000259" key="2">
    <source>
        <dbReference type="SMART" id="SM00382"/>
    </source>
</evidence>
<dbReference type="RefSeq" id="WP_055193998.1">
    <property type="nucleotide sequence ID" value="NZ_CABIYH010000009.1"/>
</dbReference>
<sequence length="416" mass="48426">MNQAYITNIEINHVRHLKNIEIPLSEGKMKHLIITGKNGCGKTSLLDALAAYLDVITHPESYRECKKKLEKSKEELQNVISRENASEELEKIQRRIDYYEKRNKILMGDLIVEFETPIDDIQDFFPQGKFITAYYKADRIFKAQIPQHVEKVALKKDYSIEETPRQDFVKYLLDLKMTQALAATNGKKEKAEQIAAWFKNFDDLLKRIFDDDSVELVFDEETFGFTIHMDGRDPFDFNTLSSGYAAVLDIVVDLIIRMESQSGRKFDFSVEGIVLIDEIETHLHLELQRKILDLLTSIFPNIQFIMSTHSPFIINSVDNAVIYDLEKKILVKNGLSDVPYTGIVEGYFNANEMSVLLQKKFNRYKELVNKEKLTDEDFDEISELEMYLNEIPDYLALNITTEYQRLKEVLRSREDI</sequence>
<dbReference type="STRING" id="166486.ERS852572_01467"/>
<dbReference type="GO" id="GO:0016887">
    <property type="term" value="F:ATP hydrolysis activity"/>
    <property type="evidence" value="ECO:0007669"/>
    <property type="project" value="InterPro"/>
</dbReference>
<gene>
    <name evidence="3" type="ORF">ERS852572_01467</name>
</gene>
<proteinExistence type="predicted"/>
<dbReference type="Gene3D" id="3.40.50.300">
    <property type="entry name" value="P-loop containing nucleotide triphosphate hydrolases"/>
    <property type="match status" value="1"/>
</dbReference>
<dbReference type="PANTHER" id="PTHR43581">
    <property type="entry name" value="ATP/GTP PHOSPHATASE"/>
    <property type="match status" value="1"/>
</dbReference>
<name>A0A173TDW2_9FIRM</name>
<evidence type="ECO:0000256" key="1">
    <source>
        <dbReference type="SAM" id="Coils"/>
    </source>
</evidence>
<dbReference type="EMBL" id="CYXZ01000009">
    <property type="protein sequence ID" value="CUN00167.1"/>
    <property type="molecule type" value="Genomic_DNA"/>
</dbReference>
<dbReference type="CDD" id="cd00267">
    <property type="entry name" value="ABC_ATPase"/>
    <property type="match status" value="1"/>
</dbReference>
<evidence type="ECO:0000313" key="3">
    <source>
        <dbReference type="EMBL" id="CUN00167.1"/>
    </source>
</evidence>
<dbReference type="AlphaFoldDB" id="A0A173TDW2"/>
<dbReference type="InterPro" id="IPR003593">
    <property type="entry name" value="AAA+_ATPase"/>
</dbReference>
<dbReference type="Proteomes" id="UP000095350">
    <property type="component" value="Unassembled WGS sequence"/>
</dbReference>
<dbReference type="InterPro" id="IPR003959">
    <property type="entry name" value="ATPase_AAA_core"/>
</dbReference>
<dbReference type="InterPro" id="IPR027417">
    <property type="entry name" value="P-loop_NTPase"/>
</dbReference>
<dbReference type="PaxDb" id="166486-ERS852572_01467"/>
<feature type="domain" description="AAA+ ATPase" evidence="2">
    <location>
        <begin position="28"/>
        <end position="335"/>
    </location>
</feature>
<keyword evidence="1" id="KW-0175">Coiled coil</keyword>
<dbReference type="GO" id="GO:0005524">
    <property type="term" value="F:ATP binding"/>
    <property type="evidence" value="ECO:0007669"/>
    <property type="project" value="InterPro"/>
</dbReference>
<accession>A0A173TDW2</accession>
<dbReference type="InterPro" id="IPR051396">
    <property type="entry name" value="Bact_Antivir_Def_Nuclease"/>
</dbReference>
<reference evidence="3 4" key="1">
    <citation type="submission" date="2015-09" db="EMBL/GenBank/DDBJ databases">
        <authorList>
            <consortium name="Pathogen Informatics"/>
        </authorList>
    </citation>
    <scope>NUCLEOTIDE SEQUENCE [LARGE SCALE GENOMIC DNA]</scope>
    <source>
        <strain evidence="3 4">2789STDY5834960</strain>
    </source>
</reference>